<evidence type="ECO:0000256" key="4">
    <source>
        <dbReference type="ARBA" id="ARBA00022964"/>
    </source>
</evidence>
<evidence type="ECO:0000313" key="8">
    <source>
        <dbReference type="EMBL" id="MDC0682110.1"/>
    </source>
</evidence>
<comment type="cofactor">
    <cofactor evidence="1">
        <name>L-ascorbate</name>
        <dbReference type="ChEBI" id="CHEBI:38290"/>
    </cofactor>
</comment>
<proteinExistence type="predicted"/>
<dbReference type="Proteomes" id="UP001217485">
    <property type="component" value="Unassembled WGS sequence"/>
</dbReference>
<comment type="caution">
    <text evidence="8">The sequence shown here is derived from an EMBL/GenBank/DDBJ whole genome shotgun (WGS) entry which is preliminary data.</text>
</comment>
<sequence>MSTLHAERTAQCTDYTDDLRIFTVTNVLSPDECEGFIALAEARGFEQAPIGGTEIINLEVRKNGRVIVDDPELAASLWERLAPWTPPSFGLHRAVGLNERFRYYRYTKGEYFNWHGDGSFVRSDGERSLFTAMIYLNDDFEGGTTDFWGGRSIAPRRGMALLFEHRRLHRGAAVTRGSKYVLRSDVMYRRG</sequence>
<evidence type="ECO:0000256" key="1">
    <source>
        <dbReference type="ARBA" id="ARBA00001961"/>
    </source>
</evidence>
<keyword evidence="6" id="KW-0408">Iron</keyword>
<keyword evidence="3" id="KW-0847">Vitamin C</keyword>
<keyword evidence="4" id="KW-0223">Dioxygenase</keyword>
<protein>
    <submittedName>
        <fullName evidence="8">2OG-Fe(II) oxygenase</fullName>
    </submittedName>
</protein>
<keyword evidence="9" id="KW-1185">Reference proteome</keyword>
<dbReference type="InterPro" id="IPR006620">
    <property type="entry name" value="Pro_4_hyd_alph"/>
</dbReference>
<dbReference type="InterPro" id="IPR005123">
    <property type="entry name" value="Oxoglu/Fe-dep_dioxygenase_dom"/>
</dbReference>
<reference evidence="8 9" key="1">
    <citation type="submission" date="2023-01" db="EMBL/GenBank/DDBJ databases">
        <title>Minimal conservation of predation-associated metabolite biosynthetic gene clusters underscores biosynthetic potential of Myxococcota including descriptions for ten novel species: Archangium lansinium sp. nov., Myxococcus landrumus sp. nov., Nannocystis bai.</title>
        <authorList>
            <person name="Ahearne A."/>
            <person name="Stevens C."/>
            <person name="Dowd S."/>
        </authorList>
    </citation>
    <scope>NUCLEOTIDE SEQUENCE [LARGE SCALE GENOMIC DNA]</scope>
    <source>
        <strain evidence="8 9">WIWO2</strain>
    </source>
</reference>
<evidence type="ECO:0000313" key="9">
    <source>
        <dbReference type="Proteomes" id="UP001217485"/>
    </source>
</evidence>
<keyword evidence="2" id="KW-0479">Metal-binding</keyword>
<dbReference type="RefSeq" id="WP_272099696.1">
    <property type="nucleotide sequence ID" value="NZ_JAQNDK010000003.1"/>
</dbReference>
<feature type="domain" description="Fe2OG dioxygenase" evidence="7">
    <location>
        <begin position="93"/>
        <end position="188"/>
    </location>
</feature>
<accession>A0ABT5C6Q9</accession>
<dbReference type="PANTHER" id="PTHR10869">
    <property type="entry name" value="PROLYL 4-HYDROXYLASE ALPHA SUBUNIT"/>
    <property type="match status" value="1"/>
</dbReference>
<keyword evidence="5" id="KW-0560">Oxidoreductase</keyword>
<dbReference type="Gene3D" id="2.60.120.620">
    <property type="entry name" value="q2cbj1_9rhob like domain"/>
    <property type="match status" value="1"/>
</dbReference>
<dbReference type="InterPro" id="IPR044862">
    <property type="entry name" value="Pro_4_hyd_alph_FE2OG_OXY"/>
</dbReference>
<evidence type="ECO:0000256" key="2">
    <source>
        <dbReference type="ARBA" id="ARBA00022723"/>
    </source>
</evidence>
<evidence type="ECO:0000256" key="5">
    <source>
        <dbReference type="ARBA" id="ARBA00023002"/>
    </source>
</evidence>
<dbReference type="EMBL" id="JAQNDK010000003">
    <property type="protein sequence ID" value="MDC0682110.1"/>
    <property type="molecule type" value="Genomic_DNA"/>
</dbReference>
<name>A0ABT5C6Q9_9BACT</name>
<dbReference type="PROSITE" id="PS51471">
    <property type="entry name" value="FE2OG_OXY"/>
    <property type="match status" value="1"/>
</dbReference>
<evidence type="ECO:0000256" key="3">
    <source>
        <dbReference type="ARBA" id="ARBA00022896"/>
    </source>
</evidence>
<dbReference type="SMART" id="SM00702">
    <property type="entry name" value="P4Hc"/>
    <property type="match status" value="1"/>
</dbReference>
<dbReference type="Pfam" id="PF13640">
    <property type="entry name" value="2OG-FeII_Oxy_3"/>
    <property type="match status" value="1"/>
</dbReference>
<organism evidence="8 9">
    <name type="scientific">Sorangium atrum</name>
    <dbReference type="NCBI Taxonomy" id="2995308"/>
    <lineage>
        <taxon>Bacteria</taxon>
        <taxon>Pseudomonadati</taxon>
        <taxon>Myxococcota</taxon>
        <taxon>Polyangia</taxon>
        <taxon>Polyangiales</taxon>
        <taxon>Polyangiaceae</taxon>
        <taxon>Sorangium</taxon>
    </lineage>
</organism>
<dbReference type="PANTHER" id="PTHR10869:SF246">
    <property type="entry name" value="TRANSMEMBRANE PROLYL 4-HYDROXYLASE"/>
    <property type="match status" value="1"/>
</dbReference>
<dbReference type="InterPro" id="IPR045054">
    <property type="entry name" value="P4HA-like"/>
</dbReference>
<gene>
    <name evidence="8" type="ORF">POL72_30525</name>
</gene>
<evidence type="ECO:0000259" key="7">
    <source>
        <dbReference type="PROSITE" id="PS51471"/>
    </source>
</evidence>
<evidence type="ECO:0000256" key="6">
    <source>
        <dbReference type="ARBA" id="ARBA00023004"/>
    </source>
</evidence>